<dbReference type="InterPro" id="IPR036730">
    <property type="entry name" value="P22_tailspike_N_sf"/>
</dbReference>
<dbReference type="AlphaFoldDB" id="A0A2T8T087"/>
<evidence type="ECO:0000313" key="3">
    <source>
        <dbReference type="Proteomes" id="UP000245912"/>
    </source>
</evidence>
<dbReference type="Proteomes" id="UP000245912">
    <property type="component" value="Unassembled WGS sequence"/>
</dbReference>
<reference evidence="2 3" key="1">
    <citation type="submission" date="2018-04" db="EMBL/GenBank/DDBJ databases">
        <title>Serotype diversity and antimicrobial resistance among Salmonella enterica isolated from patients at an equine referral hospital.</title>
        <authorList>
            <person name="Leon I.M."/>
            <person name="Lawhon S.D."/>
            <person name="Norman K.N."/>
            <person name="Threadgill D.S."/>
            <person name="Ohta N."/>
            <person name="Vinasco J."/>
            <person name="Scott H.M."/>
        </authorList>
    </citation>
    <scope>NUCLEOTIDE SEQUENCE [LARGE SCALE GENOMIC DNA]</scope>
    <source>
        <strain evidence="2 3">235</strain>
    </source>
</reference>
<dbReference type="Pfam" id="PF09008">
    <property type="entry name" value="Head_binding"/>
    <property type="match status" value="1"/>
</dbReference>
<proteinExistence type="predicted"/>
<dbReference type="InterPro" id="IPR009093">
    <property type="entry name" value="P22_tailspike_N"/>
</dbReference>
<dbReference type="EMBL" id="QDLQ01000016">
    <property type="protein sequence ID" value="PVI95105.1"/>
    <property type="molecule type" value="Genomic_DNA"/>
</dbReference>
<comment type="caution">
    <text evidence="2">The sequence shown here is derived from an EMBL/GenBank/DDBJ whole genome shotgun (WGS) entry which is preliminary data.</text>
</comment>
<name>A0A2T8T087_SALER</name>
<sequence length="798" mass="86498">MSDSINANVVVSMPSQLFTMARSFKAAANGKIYIGQIDTDPTNPDNQIPVYLEREDGTHVQAAQPIIINAGGYPVYNGQIAKFVTVQGHSMAVYDANGSQQFYFPNVLKYDPDQFEQRLSSPGGDKIVGSTYGGTVYSDYQRSPFVKKGIFTSGLSTTSKNDAYLYFDGLWYVWAGDLPHTISGDEVPDVETTKWSCVGLLNGYEICSALNYGDAWGVRDDSALLRKAVISLIRVGYARFCINAGVSVNLFTECVIPFYLDGRGVSFRLYGETCIGSMGRMSELVVALGIRGLVIEAIQTEIDHITIRQWTGNAGQKIVSHTVDTVTLSFDPWPDNRTPVMWPFGAQSGDGTTYTSFLEFTTDHGGYYAGGVTRNGDGTVTLTNVHPVGSDSYLDLATTVNFFQSHAPRYEEGSFLDTAAIITLAVSENPFIHNIWVLAAFRAFAHSLGSGAGPGALMGNMGMWSDILVDGAVYFISNTDLTIESQQGINNGMFSNIQLSSTRRGIRARRAYNLALNNVQHIASVSVPFDGVTILAGEIEGVTVSGCQFGWTSIDWVTETFVPKLFKCTRLRYASVTGCVFGRHSEKMTRGAVIDVKDGAIFGLTLTGNSMVTVDEDGSTDNYGWIETNELKSSVISGNSTGTGGSFGGSEHLSLRTATNNRLNFINTYFGQPVHTNAEAGVFDIEKVSSVNYFDSTTDYRDAGKILIFGDVNNAAVWPDNSRNIIPFGGVLTGGKTLGLPTQETLALLKRRKVLVDLSTVNFSGHSIQVYSESSLVATISSPGVYEFLQVGATYIKL</sequence>
<organism evidence="2 3">
    <name type="scientific">Salmonella enterica</name>
    <name type="common">Salmonella choleraesuis</name>
    <dbReference type="NCBI Taxonomy" id="28901"/>
    <lineage>
        <taxon>Bacteria</taxon>
        <taxon>Pseudomonadati</taxon>
        <taxon>Pseudomonadota</taxon>
        <taxon>Gammaproteobacteria</taxon>
        <taxon>Enterobacterales</taxon>
        <taxon>Enterobacteriaceae</taxon>
        <taxon>Salmonella</taxon>
    </lineage>
</organism>
<dbReference type="SUPFAM" id="SSF51327">
    <property type="entry name" value="Head-binding domain of phage P22 tailspike protein"/>
    <property type="match status" value="1"/>
</dbReference>
<dbReference type="Gene3D" id="2.170.14.10">
    <property type="entry name" value="Phage P22 tailspike-like, N-terminal domain"/>
    <property type="match status" value="1"/>
</dbReference>
<gene>
    <name evidence="2" type="ORF">C4860_19695</name>
</gene>
<evidence type="ECO:0000259" key="1">
    <source>
        <dbReference type="Pfam" id="PF09008"/>
    </source>
</evidence>
<accession>A0A2T8T087</accession>
<evidence type="ECO:0000313" key="2">
    <source>
        <dbReference type="EMBL" id="PVI95105.1"/>
    </source>
</evidence>
<feature type="domain" description="Bacteriophage P22 tailspike N-terminal" evidence="1">
    <location>
        <begin position="4"/>
        <end position="114"/>
    </location>
</feature>
<protein>
    <recommendedName>
        <fullName evidence="1">Bacteriophage P22 tailspike N-terminal domain-containing protein</fullName>
    </recommendedName>
</protein>